<dbReference type="Pfam" id="PF08241">
    <property type="entry name" value="Methyltransf_11"/>
    <property type="match status" value="1"/>
</dbReference>
<dbReference type="Gene3D" id="3.40.50.150">
    <property type="entry name" value="Vaccinia Virus protein VP39"/>
    <property type="match status" value="1"/>
</dbReference>
<gene>
    <name evidence="2" type="ORF">GEZ89_07795</name>
</gene>
<evidence type="ECO:0000313" key="2">
    <source>
        <dbReference type="EMBL" id="MQQ52851.1"/>
    </source>
</evidence>
<sequence>MTSKRSDLEHYRNMLKQPWGKIQYEITFAQLAHLEGKKILDFGSGFGLVSEFLSCKNQVISVEPNEEMLYANSSTSYEKLWGSIDQLARFTDKSFDLVLCHNVLEYIDPNDRKDYLLEFKRILKDDGLISIIKHNQVGKVLQSVVFANDINQAFSLLNGENFESLSFASGSTYTIEEILALSGLKLENYLGIRTFYSLQPNEFKSKENWLEEMTKIELAVCDLKPYKDISFLQHLWLKK</sequence>
<dbReference type="RefSeq" id="WP_075231394.1">
    <property type="nucleotide sequence ID" value="NZ_WIJK01000022.1"/>
</dbReference>
<dbReference type="Proteomes" id="UP000467560">
    <property type="component" value="Unassembled WGS sequence"/>
</dbReference>
<dbReference type="CDD" id="cd02440">
    <property type="entry name" value="AdoMet_MTases"/>
    <property type="match status" value="1"/>
</dbReference>
<keyword evidence="2" id="KW-0808">Transferase</keyword>
<proteinExistence type="predicted"/>
<keyword evidence="2" id="KW-0489">Methyltransferase</keyword>
<dbReference type="GO" id="GO:0032259">
    <property type="term" value="P:methylation"/>
    <property type="evidence" value="ECO:0007669"/>
    <property type="project" value="UniProtKB-KW"/>
</dbReference>
<dbReference type="GO" id="GO:0008757">
    <property type="term" value="F:S-adenosylmethionine-dependent methyltransferase activity"/>
    <property type="evidence" value="ECO:0007669"/>
    <property type="project" value="InterPro"/>
</dbReference>
<dbReference type="InterPro" id="IPR029063">
    <property type="entry name" value="SAM-dependent_MTases_sf"/>
</dbReference>
<protein>
    <submittedName>
        <fullName evidence="2">Methyltransferase domain-containing protein</fullName>
    </submittedName>
</protein>
<comment type="caution">
    <text evidence="2">The sequence shown here is derived from an EMBL/GenBank/DDBJ whole genome shotgun (WGS) entry which is preliminary data.</text>
</comment>
<evidence type="ECO:0000259" key="1">
    <source>
        <dbReference type="Pfam" id="PF08241"/>
    </source>
</evidence>
<dbReference type="SUPFAM" id="SSF53335">
    <property type="entry name" value="S-adenosyl-L-methionine-dependent methyltransferases"/>
    <property type="match status" value="1"/>
</dbReference>
<feature type="domain" description="Methyltransferase type 11" evidence="1">
    <location>
        <begin position="40"/>
        <end position="130"/>
    </location>
</feature>
<evidence type="ECO:0000313" key="3">
    <source>
        <dbReference type="Proteomes" id="UP000467560"/>
    </source>
</evidence>
<name>A0A7X1RPE8_STRMT</name>
<dbReference type="InterPro" id="IPR013216">
    <property type="entry name" value="Methyltransf_11"/>
</dbReference>
<organism evidence="2 3">
    <name type="scientific">Streptococcus mitis</name>
    <dbReference type="NCBI Taxonomy" id="28037"/>
    <lineage>
        <taxon>Bacteria</taxon>
        <taxon>Bacillati</taxon>
        <taxon>Bacillota</taxon>
        <taxon>Bacilli</taxon>
        <taxon>Lactobacillales</taxon>
        <taxon>Streptococcaceae</taxon>
        <taxon>Streptococcus</taxon>
        <taxon>Streptococcus mitis group</taxon>
    </lineage>
</organism>
<dbReference type="EMBL" id="WIJK01000022">
    <property type="protein sequence ID" value="MQQ52851.1"/>
    <property type="molecule type" value="Genomic_DNA"/>
</dbReference>
<dbReference type="AlphaFoldDB" id="A0A7X1RPE8"/>
<reference evidence="2 3" key="1">
    <citation type="submission" date="2019-10" db="EMBL/GenBank/DDBJ databases">
        <title>Streptococcus mitis of the oral and urogenital tracts.</title>
        <authorList>
            <person name="Price T."/>
            <person name="Mores C.R."/>
            <person name="Putonti C."/>
            <person name="Wolfe A.J."/>
        </authorList>
    </citation>
    <scope>NUCLEOTIDE SEQUENCE [LARGE SCALE GENOMIC DNA]</scope>
    <source>
        <strain evidence="2 3">SM16</strain>
    </source>
</reference>
<accession>A0A7X1RPE8</accession>